<gene>
    <name evidence="1" type="ORF">FOZ62_015169</name>
</gene>
<sequence length="240" mass="26457">GIGGTDVGKGAVSVFRRRLALTEALIDKSHVIICSDAKGYNEQHRAEEVDAMTAGLVDGLRVVCHDRGVLEDVTHARDAYCACYNNKYIESTRDVRPEPEFPKRYGPYPHRLFSGDGLTSLIHNIKTTACVERIRPTELGDEQILDNKQSDDINVGFVKGDKRSESFLERSAVYVTQELSKMFVSDTMAEANRCIVCDGVWIGSGSEALDLLSVIQLARDGAGALMRRGMLEAAARDLFE</sequence>
<protein>
    <submittedName>
        <fullName evidence="1">Uncharacterized protein</fullName>
    </submittedName>
</protein>
<reference evidence="1 2" key="1">
    <citation type="submission" date="2020-04" db="EMBL/GenBank/DDBJ databases">
        <title>Perkinsus olseni comparative genomics.</title>
        <authorList>
            <person name="Bogema D.R."/>
        </authorList>
    </citation>
    <scope>NUCLEOTIDE SEQUENCE [LARGE SCALE GENOMIC DNA]</scope>
    <source>
        <strain evidence="1">ATCC PRA-205</strain>
    </source>
</reference>
<proteinExistence type="predicted"/>
<dbReference type="AlphaFoldDB" id="A0A7J6TAI1"/>
<dbReference type="EMBL" id="JABANM010008835">
    <property type="protein sequence ID" value="KAF4741941.1"/>
    <property type="molecule type" value="Genomic_DNA"/>
</dbReference>
<evidence type="ECO:0000313" key="2">
    <source>
        <dbReference type="Proteomes" id="UP000574390"/>
    </source>
</evidence>
<feature type="non-terminal residue" evidence="1">
    <location>
        <position position="1"/>
    </location>
</feature>
<name>A0A7J6TAI1_PEROL</name>
<accession>A0A7J6TAI1</accession>
<evidence type="ECO:0000313" key="1">
    <source>
        <dbReference type="EMBL" id="KAF4741941.1"/>
    </source>
</evidence>
<feature type="non-terminal residue" evidence="1">
    <location>
        <position position="240"/>
    </location>
</feature>
<dbReference type="Proteomes" id="UP000574390">
    <property type="component" value="Unassembled WGS sequence"/>
</dbReference>
<organism evidence="1 2">
    <name type="scientific">Perkinsus olseni</name>
    <name type="common">Perkinsus atlanticus</name>
    <dbReference type="NCBI Taxonomy" id="32597"/>
    <lineage>
        <taxon>Eukaryota</taxon>
        <taxon>Sar</taxon>
        <taxon>Alveolata</taxon>
        <taxon>Perkinsozoa</taxon>
        <taxon>Perkinsea</taxon>
        <taxon>Perkinsida</taxon>
        <taxon>Perkinsidae</taxon>
        <taxon>Perkinsus</taxon>
    </lineage>
</organism>
<comment type="caution">
    <text evidence="1">The sequence shown here is derived from an EMBL/GenBank/DDBJ whole genome shotgun (WGS) entry which is preliminary data.</text>
</comment>